<evidence type="ECO:0000256" key="1">
    <source>
        <dbReference type="ARBA" id="ARBA00000085"/>
    </source>
</evidence>
<dbReference type="HOGENOM" id="CLU_000445_89_2_7"/>
<dbReference type="SUPFAM" id="SSF47384">
    <property type="entry name" value="Homodimeric domain of signal transducing histidine kinase"/>
    <property type="match status" value="1"/>
</dbReference>
<dbReference type="GO" id="GO:0000155">
    <property type="term" value="F:phosphorelay sensor kinase activity"/>
    <property type="evidence" value="ECO:0007669"/>
    <property type="project" value="InterPro"/>
</dbReference>
<protein>
    <recommendedName>
        <fullName evidence="2">histidine kinase</fullName>
        <ecNumber evidence="2">2.7.13.3</ecNumber>
    </recommendedName>
</protein>
<dbReference type="InterPro" id="IPR050351">
    <property type="entry name" value="BphY/WalK/GraS-like"/>
</dbReference>
<dbReference type="InterPro" id="IPR031967">
    <property type="entry name" value="PhoR_single_Cache-like_dom"/>
</dbReference>
<evidence type="ECO:0000256" key="4">
    <source>
        <dbReference type="ARBA" id="ARBA00022679"/>
    </source>
</evidence>
<feature type="transmembrane region" description="Helical" evidence="7">
    <location>
        <begin position="12"/>
        <end position="31"/>
    </location>
</feature>
<dbReference type="Gene3D" id="3.30.565.10">
    <property type="entry name" value="Histidine kinase-like ATPase, C-terminal domain"/>
    <property type="match status" value="1"/>
</dbReference>
<evidence type="ECO:0000259" key="8">
    <source>
        <dbReference type="PROSITE" id="PS50109"/>
    </source>
</evidence>
<dbReference type="GO" id="GO:0004721">
    <property type="term" value="F:phosphoprotein phosphatase activity"/>
    <property type="evidence" value="ECO:0007669"/>
    <property type="project" value="TreeGrafter"/>
</dbReference>
<feature type="domain" description="Histidine kinase" evidence="8">
    <location>
        <begin position="256"/>
        <end position="458"/>
    </location>
</feature>
<keyword evidence="3" id="KW-0597">Phosphoprotein</keyword>
<keyword evidence="10" id="KW-1185">Reference proteome</keyword>
<dbReference type="PROSITE" id="PS50109">
    <property type="entry name" value="HIS_KIN"/>
    <property type="match status" value="1"/>
</dbReference>
<dbReference type="eggNOG" id="COG2205">
    <property type="taxonomic scope" value="Bacteria"/>
</dbReference>
<dbReference type="Pfam" id="PF00512">
    <property type="entry name" value="HisKA"/>
    <property type="match status" value="1"/>
</dbReference>
<dbReference type="SMART" id="SM00387">
    <property type="entry name" value="HATPase_c"/>
    <property type="match status" value="1"/>
</dbReference>
<keyword evidence="7" id="KW-0812">Transmembrane</keyword>
<organism evidence="9 10">
    <name type="scientific">Arcobacter nitrofigilis (strain ATCC 33309 / DSM 7299 / CCUG 15893 / LMG 7604 / NCTC 12251 / CI)</name>
    <name type="common">Campylobacter nitrofigilis</name>
    <dbReference type="NCBI Taxonomy" id="572480"/>
    <lineage>
        <taxon>Bacteria</taxon>
        <taxon>Pseudomonadati</taxon>
        <taxon>Campylobacterota</taxon>
        <taxon>Epsilonproteobacteria</taxon>
        <taxon>Campylobacterales</taxon>
        <taxon>Arcobacteraceae</taxon>
        <taxon>Arcobacter</taxon>
    </lineage>
</organism>
<dbReference type="AlphaFoldDB" id="D5V4Z6"/>
<dbReference type="GO" id="GO:0005886">
    <property type="term" value="C:plasma membrane"/>
    <property type="evidence" value="ECO:0007669"/>
    <property type="project" value="TreeGrafter"/>
</dbReference>
<keyword evidence="6" id="KW-0902">Two-component regulatory system</keyword>
<evidence type="ECO:0000256" key="6">
    <source>
        <dbReference type="ARBA" id="ARBA00023012"/>
    </source>
</evidence>
<dbReference type="OrthoDB" id="5377414at2"/>
<dbReference type="Gene3D" id="1.10.287.130">
    <property type="match status" value="1"/>
</dbReference>
<dbReference type="KEGG" id="ant:Arnit_0292"/>
<dbReference type="InterPro" id="IPR036890">
    <property type="entry name" value="HATPase_C_sf"/>
</dbReference>
<dbReference type="InterPro" id="IPR003594">
    <property type="entry name" value="HATPase_dom"/>
</dbReference>
<evidence type="ECO:0000313" key="9">
    <source>
        <dbReference type="EMBL" id="ADG91958.1"/>
    </source>
</evidence>
<evidence type="ECO:0000256" key="3">
    <source>
        <dbReference type="ARBA" id="ARBA00022553"/>
    </source>
</evidence>
<dbReference type="InterPro" id="IPR005467">
    <property type="entry name" value="His_kinase_dom"/>
</dbReference>
<feature type="transmembrane region" description="Helical" evidence="7">
    <location>
        <begin position="154"/>
        <end position="180"/>
    </location>
</feature>
<sequence length="458" mass="53046">MLKIHQFFLRSFILIFLSILILISIVIYFWSKTIYLEQIEKNILSNINTLSIALPNLDNIDKKVKEIKEATNLRVTIINSKGKVIAETDKDKTLMENHLNREEVIDAKLSDYGEISRHSDTLNKDLLYIAKEVKIDGQNYYIRMSSDISTIKEYFIKLSLQLIAIFSIFLLLAFIVSYYISNEIKKETDNILHFLISLTKKRESISLSVFHTKEFFTINRLLNKVALRLQKKEKTKAKHTAKLKLANKQKDEIISAISHEFKNPIAIITGYVQTLQNDKDLPEQMRNKFLSKIDSNANKMTQIIDKLRLVLKLEEGKEHIEKRKIHLKDVCTTLCIDLKDKYPNRTIEIKGDNYLLEADETLLSMAISNLVENALKYSENTVTIEITDKYLKVIDLGIGISEMELLKITDKFYRVSQNGWNNSLGLGLFIVNSILVLHDFKLEIHSVYAQGSEFIIKY</sequence>
<evidence type="ECO:0000256" key="7">
    <source>
        <dbReference type="SAM" id="Phobius"/>
    </source>
</evidence>
<dbReference type="CDD" id="cd00082">
    <property type="entry name" value="HisKA"/>
    <property type="match status" value="1"/>
</dbReference>
<reference evidence="9 10" key="1">
    <citation type="journal article" date="2010" name="Stand. Genomic Sci.">
        <title>Complete genome sequence of Arcobacter nitrofigilis type strain (CI).</title>
        <authorList>
            <person name="Pati A."/>
            <person name="Gronow S."/>
            <person name="Lapidus A."/>
            <person name="Copeland A."/>
            <person name="Glavina Del Rio T."/>
            <person name="Nolan M."/>
            <person name="Lucas S."/>
            <person name="Tice H."/>
            <person name="Cheng J.F."/>
            <person name="Han C."/>
            <person name="Chertkov O."/>
            <person name="Bruce D."/>
            <person name="Tapia R."/>
            <person name="Goodwin L."/>
            <person name="Pitluck S."/>
            <person name="Liolios K."/>
            <person name="Ivanova N."/>
            <person name="Mavromatis K."/>
            <person name="Chen A."/>
            <person name="Palaniappan K."/>
            <person name="Land M."/>
            <person name="Hauser L."/>
            <person name="Chang Y.J."/>
            <person name="Jeffries C.D."/>
            <person name="Detter J.C."/>
            <person name="Rohde M."/>
            <person name="Goker M."/>
            <person name="Bristow J."/>
            <person name="Eisen J.A."/>
            <person name="Markowitz V."/>
            <person name="Hugenholtz P."/>
            <person name="Klenk H.P."/>
            <person name="Kyrpides N.C."/>
        </authorList>
    </citation>
    <scope>NUCLEOTIDE SEQUENCE [LARGE SCALE GENOMIC DNA]</scope>
    <source>
        <strain evidence="10">ATCC 33309 / DSM 7299 / CCUG 15893 / LMG 7604 / NCTC 12251 / CI</strain>
    </source>
</reference>
<dbReference type="EC" id="2.7.13.3" evidence="2"/>
<keyword evidence="7" id="KW-1133">Transmembrane helix</keyword>
<dbReference type="Pfam" id="PF02518">
    <property type="entry name" value="HATPase_c"/>
    <property type="match status" value="1"/>
</dbReference>
<dbReference type="STRING" id="572480.Arnit_0292"/>
<dbReference type="PANTHER" id="PTHR45453:SF1">
    <property type="entry name" value="PHOSPHATE REGULON SENSOR PROTEIN PHOR"/>
    <property type="match status" value="1"/>
</dbReference>
<dbReference type="SMART" id="SM00388">
    <property type="entry name" value="HisKA"/>
    <property type="match status" value="1"/>
</dbReference>
<dbReference type="CDD" id="cd00075">
    <property type="entry name" value="HATPase"/>
    <property type="match status" value="1"/>
</dbReference>
<dbReference type="Pfam" id="PF16736">
    <property type="entry name" value="sCache_like"/>
    <property type="match status" value="1"/>
</dbReference>
<dbReference type="InterPro" id="IPR036097">
    <property type="entry name" value="HisK_dim/P_sf"/>
</dbReference>
<evidence type="ECO:0000256" key="5">
    <source>
        <dbReference type="ARBA" id="ARBA00022777"/>
    </source>
</evidence>
<dbReference type="RefSeq" id="WP_013134103.1">
    <property type="nucleotide sequence ID" value="NC_014166.1"/>
</dbReference>
<proteinExistence type="predicted"/>
<keyword evidence="7" id="KW-0472">Membrane</keyword>
<dbReference type="SUPFAM" id="SSF55874">
    <property type="entry name" value="ATPase domain of HSP90 chaperone/DNA topoisomerase II/histidine kinase"/>
    <property type="match status" value="1"/>
</dbReference>
<name>D5V4Z6_ARCNC</name>
<gene>
    <name evidence="9" type="ordered locus">Arnit_0292</name>
</gene>
<dbReference type="Proteomes" id="UP000000939">
    <property type="component" value="Chromosome"/>
</dbReference>
<dbReference type="GO" id="GO:0016036">
    <property type="term" value="P:cellular response to phosphate starvation"/>
    <property type="evidence" value="ECO:0007669"/>
    <property type="project" value="TreeGrafter"/>
</dbReference>
<dbReference type="EMBL" id="CP001999">
    <property type="protein sequence ID" value="ADG91958.1"/>
    <property type="molecule type" value="Genomic_DNA"/>
</dbReference>
<keyword evidence="4" id="KW-0808">Transferase</keyword>
<evidence type="ECO:0000256" key="2">
    <source>
        <dbReference type="ARBA" id="ARBA00012438"/>
    </source>
</evidence>
<comment type="catalytic activity">
    <reaction evidence="1">
        <text>ATP + protein L-histidine = ADP + protein N-phospho-L-histidine.</text>
        <dbReference type="EC" id="2.7.13.3"/>
    </reaction>
</comment>
<dbReference type="InterPro" id="IPR003661">
    <property type="entry name" value="HisK_dim/P_dom"/>
</dbReference>
<accession>D5V4Z6</accession>
<keyword evidence="5 9" id="KW-0418">Kinase</keyword>
<evidence type="ECO:0000313" key="10">
    <source>
        <dbReference type="Proteomes" id="UP000000939"/>
    </source>
</evidence>
<dbReference type="PANTHER" id="PTHR45453">
    <property type="entry name" value="PHOSPHATE REGULON SENSOR PROTEIN PHOR"/>
    <property type="match status" value="1"/>
</dbReference>